<dbReference type="SMART" id="SM00419">
    <property type="entry name" value="HTH_CRP"/>
    <property type="match status" value="1"/>
</dbReference>
<evidence type="ECO:0000256" key="2">
    <source>
        <dbReference type="ARBA" id="ARBA00023125"/>
    </source>
</evidence>
<evidence type="ECO:0000259" key="4">
    <source>
        <dbReference type="PROSITE" id="PS51063"/>
    </source>
</evidence>
<dbReference type="Pfam" id="PF13545">
    <property type="entry name" value="HTH_Crp_2"/>
    <property type="match status" value="1"/>
</dbReference>
<gene>
    <name evidence="5" type="primary">ntcA</name>
    <name evidence="5" type="ORF">VRLFYP33_02446</name>
</gene>
<evidence type="ECO:0000313" key="5">
    <source>
        <dbReference type="EMBL" id="VYT68823.1"/>
    </source>
</evidence>
<dbReference type="GO" id="GO:0003677">
    <property type="term" value="F:DNA binding"/>
    <property type="evidence" value="ECO:0007669"/>
    <property type="project" value="UniProtKB-KW"/>
</dbReference>
<dbReference type="Gene3D" id="2.60.120.10">
    <property type="entry name" value="Jelly Rolls"/>
    <property type="match status" value="1"/>
</dbReference>
<keyword evidence="1" id="KW-0805">Transcription regulation</keyword>
<dbReference type="EMBL" id="CACRUX010000005">
    <property type="protein sequence ID" value="VYT68823.1"/>
    <property type="molecule type" value="Genomic_DNA"/>
</dbReference>
<sequence length="135" mass="15730">MTEAITPMKIWRFSRDEFGQLMDAYPQINKYMLNSYARYINLLLFETAHQEYNSGFVRVCNVILLLHNAQSEVGQGILVFSQEELAELVGMSRVNLTRHIGRLREEGIIDTARREIKILNIQTLMRYCSGETRLD</sequence>
<evidence type="ECO:0000256" key="1">
    <source>
        <dbReference type="ARBA" id="ARBA00023015"/>
    </source>
</evidence>
<dbReference type="PROSITE" id="PS51063">
    <property type="entry name" value="HTH_CRP_2"/>
    <property type="match status" value="1"/>
</dbReference>
<reference evidence="5" key="1">
    <citation type="submission" date="2019-11" db="EMBL/GenBank/DDBJ databases">
        <authorList>
            <person name="Feng L."/>
        </authorList>
    </citation>
    <scope>NUCLEOTIDE SEQUENCE</scope>
    <source>
        <strain evidence="5">VrattiLFYP33</strain>
    </source>
</reference>
<proteinExistence type="predicted"/>
<keyword evidence="2" id="KW-0238">DNA-binding</keyword>
<evidence type="ECO:0000256" key="3">
    <source>
        <dbReference type="ARBA" id="ARBA00023163"/>
    </source>
</evidence>
<dbReference type="InterPro" id="IPR012318">
    <property type="entry name" value="HTH_CRP"/>
</dbReference>
<dbReference type="InterPro" id="IPR036390">
    <property type="entry name" value="WH_DNA-bd_sf"/>
</dbReference>
<dbReference type="GO" id="GO:0006355">
    <property type="term" value="P:regulation of DNA-templated transcription"/>
    <property type="evidence" value="ECO:0007669"/>
    <property type="project" value="InterPro"/>
</dbReference>
<keyword evidence="3" id="KW-0804">Transcription</keyword>
<dbReference type="AlphaFoldDB" id="A0A6N2YRF3"/>
<dbReference type="InterPro" id="IPR014710">
    <property type="entry name" value="RmlC-like_jellyroll"/>
</dbReference>
<dbReference type="SUPFAM" id="SSF46785">
    <property type="entry name" value="Winged helix' DNA-binding domain"/>
    <property type="match status" value="1"/>
</dbReference>
<dbReference type="InterPro" id="IPR018490">
    <property type="entry name" value="cNMP-bd_dom_sf"/>
</dbReference>
<name>A0A6N2YRF3_9FIRM</name>
<feature type="domain" description="HTH crp-type" evidence="4">
    <location>
        <begin position="53"/>
        <end position="122"/>
    </location>
</feature>
<organism evidence="5">
    <name type="scientific">Veillonella ratti</name>
    <dbReference type="NCBI Taxonomy" id="103892"/>
    <lineage>
        <taxon>Bacteria</taxon>
        <taxon>Bacillati</taxon>
        <taxon>Bacillota</taxon>
        <taxon>Negativicutes</taxon>
        <taxon>Veillonellales</taxon>
        <taxon>Veillonellaceae</taxon>
        <taxon>Veillonella</taxon>
    </lineage>
</organism>
<protein>
    <submittedName>
        <fullName evidence="5">Global nitrogen regulator</fullName>
    </submittedName>
</protein>
<accession>A0A6N2YRF3</accession>
<dbReference type="SUPFAM" id="SSF51206">
    <property type="entry name" value="cAMP-binding domain-like"/>
    <property type="match status" value="1"/>
</dbReference>